<organism evidence="4 5">
    <name type="scientific">Rhodocollybia butyracea</name>
    <dbReference type="NCBI Taxonomy" id="206335"/>
    <lineage>
        <taxon>Eukaryota</taxon>
        <taxon>Fungi</taxon>
        <taxon>Dikarya</taxon>
        <taxon>Basidiomycota</taxon>
        <taxon>Agaricomycotina</taxon>
        <taxon>Agaricomycetes</taxon>
        <taxon>Agaricomycetidae</taxon>
        <taxon>Agaricales</taxon>
        <taxon>Marasmiineae</taxon>
        <taxon>Omphalotaceae</taxon>
        <taxon>Rhodocollybia</taxon>
    </lineage>
</organism>
<evidence type="ECO:0000313" key="5">
    <source>
        <dbReference type="Proteomes" id="UP000772434"/>
    </source>
</evidence>
<name>A0A9P5U075_9AGAR</name>
<feature type="compositionally biased region" description="Low complexity" evidence="1">
    <location>
        <begin position="64"/>
        <end position="93"/>
    </location>
</feature>
<comment type="caution">
    <text evidence="4">The sequence shown here is derived from an EMBL/GenBank/DDBJ whole genome shotgun (WGS) entry which is preliminary data.</text>
</comment>
<dbReference type="PANTHER" id="PTHR31681:SF3">
    <property type="entry name" value="OS04G0690100 PROTEIN"/>
    <property type="match status" value="1"/>
</dbReference>
<dbReference type="GO" id="GO:0003950">
    <property type="term" value="F:NAD+ poly-ADP-ribosyltransferase activity"/>
    <property type="evidence" value="ECO:0007669"/>
    <property type="project" value="InterPro"/>
</dbReference>
<feature type="compositionally biased region" description="Polar residues" evidence="1">
    <location>
        <begin position="27"/>
        <end position="37"/>
    </location>
</feature>
<evidence type="ECO:0000256" key="1">
    <source>
        <dbReference type="SAM" id="MobiDB-lite"/>
    </source>
</evidence>
<keyword evidence="2" id="KW-0732">Signal</keyword>
<accession>A0A9P5U075</accession>
<feature type="region of interest" description="Disordered" evidence="1">
    <location>
        <begin position="27"/>
        <end position="93"/>
    </location>
</feature>
<dbReference type="InterPro" id="IPR012317">
    <property type="entry name" value="Poly(ADP-ribose)pol_cat_dom"/>
</dbReference>
<keyword evidence="5" id="KW-1185">Reference proteome</keyword>
<dbReference type="Gene3D" id="3.90.228.10">
    <property type="match status" value="1"/>
</dbReference>
<evidence type="ECO:0000259" key="3">
    <source>
        <dbReference type="Pfam" id="PF00644"/>
    </source>
</evidence>
<feature type="signal peptide" evidence="2">
    <location>
        <begin position="1"/>
        <end position="21"/>
    </location>
</feature>
<dbReference type="AlphaFoldDB" id="A0A9P5U075"/>
<gene>
    <name evidence="4" type="ORF">BDP27DRAFT_1235728</name>
</gene>
<evidence type="ECO:0000256" key="2">
    <source>
        <dbReference type="SAM" id="SignalP"/>
    </source>
</evidence>
<dbReference type="OrthoDB" id="9514740at2759"/>
<dbReference type="Proteomes" id="UP000772434">
    <property type="component" value="Unassembled WGS sequence"/>
</dbReference>
<feature type="domain" description="PARP catalytic" evidence="3">
    <location>
        <begin position="340"/>
        <end position="436"/>
    </location>
</feature>
<proteinExistence type="predicted"/>
<sequence>MAASVASHIPLALSLLHTVATQYPGLTKSQPTTNVNTAPPSAPSAPAPAPTFSLTLPGSGSGTNGNTTGSNSGTSQPLPASGTGAAGPLATPPASSSSSTLCDQCHLKPKYADGIKSHLYCSKSCASTAKTTLSGHQTPSHGHQHGSVSALTNCDFCHSRPKFSGHPFCSKACAKNASSSSHAGGNPKGTCQAPGCSKPTHVNKDGTCGDYCSLSHKTLGETLCIMCVQSVKQTNSHFCSKACADNAEMKGPMILEVPAGHVTFKNVSDQFKSSWRHPGTKCPTVKRVYKIVSTSASLAGYNSYKSAVEAKGKFVSSGRSAGNENRRWHGTRRECHLGDKGQTQFCGSQTCSLCCIVRTSFDLTLFGKKTGWGRFGRGIYTTSTSSKSNDYSHNECRSSLKAILLNKVIVGKGCKLTQDSVSLTAPPQGYDSVLAEKGGSLNYDELVVYTNDAIRPSFLVMYEA</sequence>
<feature type="compositionally biased region" description="Pro residues" evidence="1">
    <location>
        <begin position="40"/>
        <end position="49"/>
    </location>
</feature>
<protein>
    <recommendedName>
        <fullName evidence="3">PARP catalytic domain-containing protein</fullName>
    </recommendedName>
</protein>
<dbReference type="SUPFAM" id="SSF56399">
    <property type="entry name" value="ADP-ribosylation"/>
    <property type="match status" value="1"/>
</dbReference>
<dbReference type="Pfam" id="PF00644">
    <property type="entry name" value="PARP"/>
    <property type="match status" value="1"/>
</dbReference>
<feature type="chain" id="PRO_5040219591" description="PARP catalytic domain-containing protein" evidence="2">
    <location>
        <begin position="22"/>
        <end position="464"/>
    </location>
</feature>
<dbReference type="PANTHER" id="PTHR31681">
    <property type="entry name" value="C2H2-LIKE ZINC FINGER PROTEIN"/>
    <property type="match status" value="1"/>
</dbReference>
<dbReference type="EMBL" id="JADNRY010000213">
    <property type="protein sequence ID" value="KAF9061127.1"/>
    <property type="molecule type" value="Genomic_DNA"/>
</dbReference>
<reference evidence="4" key="1">
    <citation type="submission" date="2020-11" db="EMBL/GenBank/DDBJ databases">
        <authorList>
            <consortium name="DOE Joint Genome Institute"/>
            <person name="Ahrendt S."/>
            <person name="Riley R."/>
            <person name="Andreopoulos W."/>
            <person name="Labutti K."/>
            <person name="Pangilinan J."/>
            <person name="Ruiz-Duenas F.J."/>
            <person name="Barrasa J.M."/>
            <person name="Sanchez-Garcia M."/>
            <person name="Camarero S."/>
            <person name="Miyauchi S."/>
            <person name="Serrano A."/>
            <person name="Linde D."/>
            <person name="Babiker R."/>
            <person name="Drula E."/>
            <person name="Ayuso-Fernandez I."/>
            <person name="Pacheco R."/>
            <person name="Padilla G."/>
            <person name="Ferreira P."/>
            <person name="Barriuso J."/>
            <person name="Kellner H."/>
            <person name="Castanera R."/>
            <person name="Alfaro M."/>
            <person name="Ramirez L."/>
            <person name="Pisabarro A.G."/>
            <person name="Kuo A."/>
            <person name="Tritt A."/>
            <person name="Lipzen A."/>
            <person name="He G."/>
            <person name="Yan M."/>
            <person name="Ng V."/>
            <person name="Cullen D."/>
            <person name="Martin F."/>
            <person name="Rosso M.-N."/>
            <person name="Henrissat B."/>
            <person name="Hibbett D."/>
            <person name="Martinez A.T."/>
            <person name="Grigoriev I.V."/>
        </authorList>
    </citation>
    <scope>NUCLEOTIDE SEQUENCE</scope>
    <source>
        <strain evidence="4">AH 40177</strain>
    </source>
</reference>
<evidence type="ECO:0000313" key="4">
    <source>
        <dbReference type="EMBL" id="KAF9061127.1"/>
    </source>
</evidence>